<name>A0A1M6Q5T1_REIAG</name>
<dbReference type="InterPro" id="IPR050498">
    <property type="entry name" value="Ycf3"/>
</dbReference>
<dbReference type="RefSeq" id="WP_073122170.1">
    <property type="nucleotide sequence ID" value="NZ_FRAA01000003.1"/>
</dbReference>
<keyword evidence="1" id="KW-0677">Repeat</keyword>
<reference evidence="6" key="1">
    <citation type="submission" date="2016-11" db="EMBL/GenBank/DDBJ databases">
        <authorList>
            <person name="Varghese N."/>
            <person name="Submissions S."/>
        </authorList>
    </citation>
    <scope>NUCLEOTIDE SEQUENCE [LARGE SCALE GENOMIC DNA]</scope>
    <source>
        <strain evidence="6">DSM 26134</strain>
    </source>
</reference>
<evidence type="ECO:0000313" key="6">
    <source>
        <dbReference type="Proteomes" id="UP000184474"/>
    </source>
</evidence>
<dbReference type="SMART" id="SM00028">
    <property type="entry name" value="TPR"/>
    <property type="match status" value="9"/>
</dbReference>
<organism evidence="5 6">
    <name type="scientific">Reichenbachiella agariperforans</name>
    <dbReference type="NCBI Taxonomy" id="156994"/>
    <lineage>
        <taxon>Bacteria</taxon>
        <taxon>Pseudomonadati</taxon>
        <taxon>Bacteroidota</taxon>
        <taxon>Cytophagia</taxon>
        <taxon>Cytophagales</taxon>
        <taxon>Reichenbachiellaceae</taxon>
        <taxon>Reichenbachiella</taxon>
    </lineage>
</organism>
<evidence type="ECO:0000256" key="3">
    <source>
        <dbReference type="PROSITE-ProRule" id="PRU00339"/>
    </source>
</evidence>
<protein>
    <submittedName>
        <fullName evidence="5">Tfp pilus assembly protein PilF</fullName>
    </submittedName>
</protein>
<dbReference type="PROSITE" id="PS50005">
    <property type="entry name" value="TPR"/>
    <property type="match status" value="2"/>
</dbReference>
<dbReference type="EMBL" id="FRAA01000003">
    <property type="protein sequence ID" value="SHK15493.1"/>
    <property type="molecule type" value="Genomic_DNA"/>
</dbReference>
<sequence>MQLKLTLTILTFLTSFIALGQGQDSYSSRAEKEAAAARYYQQANEAVLQARYELGVIYYDSAIQLDSRQSDYYISRGQAKELEGDEVGALIDFESARKVDLMNYASVFKRALIYYNRKNYKQAASDFTFLIDNMETIETRAVIFKGVSYEEDGEVKLSGISTMEEMKADVYIHRAMTYEKLGYNTPAMLDFDAAIELNGFDPNYYVSRGMYRLDRGDKTGAIADYRRALKINPHHRNALYNLSFLVDEDERDEINQILFGKGDFAKVYSKRAFERFQKGQYEAALLDYDSALLIKADNASDLMNRGIVKSKLGKYESAIKDFNSSIYADNSLLRNFVLIGNAQQELGDYGYAIKYYQRFLDNAGPDASVFYNMGLAYMKDSQDDEACKTFRKAIELGEERAEKPMDKVCF</sequence>
<dbReference type="AlphaFoldDB" id="A0A1M6Q5T1"/>
<evidence type="ECO:0000256" key="2">
    <source>
        <dbReference type="ARBA" id="ARBA00022803"/>
    </source>
</evidence>
<dbReference type="SUPFAM" id="SSF48452">
    <property type="entry name" value="TPR-like"/>
    <property type="match status" value="2"/>
</dbReference>
<dbReference type="Pfam" id="PF13181">
    <property type="entry name" value="TPR_8"/>
    <property type="match status" value="2"/>
</dbReference>
<evidence type="ECO:0000256" key="1">
    <source>
        <dbReference type="ARBA" id="ARBA00022737"/>
    </source>
</evidence>
<dbReference type="GO" id="GO:0009279">
    <property type="term" value="C:cell outer membrane"/>
    <property type="evidence" value="ECO:0007669"/>
    <property type="project" value="TreeGrafter"/>
</dbReference>
<keyword evidence="2 3" id="KW-0802">TPR repeat</keyword>
<evidence type="ECO:0000313" key="5">
    <source>
        <dbReference type="EMBL" id="SHK15493.1"/>
    </source>
</evidence>
<dbReference type="InterPro" id="IPR019734">
    <property type="entry name" value="TPR_rpt"/>
</dbReference>
<proteinExistence type="predicted"/>
<feature type="repeat" description="TPR" evidence="3">
    <location>
        <begin position="367"/>
        <end position="400"/>
    </location>
</feature>
<dbReference type="GO" id="GO:0046813">
    <property type="term" value="P:receptor-mediated virion attachment to host cell"/>
    <property type="evidence" value="ECO:0007669"/>
    <property type="project" value="TreeGrafter"/>
</dbReference>
<feature type="signal peptide" evidence="4">
    <location>
        <begin position="1"/>
        <end position="20"/>
    </location>
</feature>
<accession>A0A1M6Q5T1</accession>
<evidence type="ECO:0000256" key="4">
    <source>
        <dbReference type="SAM" id="SignalP"/>
    </source>
</evidence>
<dbReference type="PANTHER" id="PTHR44858">
    <property type="entry name" value="TETRATRICOPEPTIDE REPEAT PROTEIN 6"/>
    <property type="match status" value="1"/>
</dbReference>
<dbReference type="PANTHER" id="PTHR44858:SF1">
    <property type="entry name" value="UDP-N-ACETYLGLUCOSAMINE--PEPTIDE N-ACETYLGLUCOSAMINYLTRANSFERASE SPINDLY-RELATED"/>
    <property type="match status" value="1"/>
</dbReference>
<dbReference type="Pfam" id="PF13432">
    <property type="entry name" value="TPR_16"/>
    <property type="match status" value="2"/>
</dbReference>
<dbReference type="InterPro" id="IPR011990">
    <property type="entry name" value="TPR-like_helical_dom_sf"/>
</dbReference>
<gene>
    <name evidence="5" type="ORF">SAMN04488028_103179</name>
</gene>
<dbReference type="Proteomes" id="UP000184474">
    <property type="component" value="Unassembled WGS sequence"/>
</dbReference>
<feature type="chain" id="PRO_5012387097" evidence="4">
    <location>
        <begin position="21"/>
        <end position="410"/>
    </location>
</feature>
<dbReference type="Gene3D" id="1.25.40.10">
    <property type="entry name" value="Tetratricopeptide repeat domain"/>
    <property type="match status" value="4"/>
</dbReference>
<keyword evidence="4" id="KW-0732">Signal</keyword>
<keyword evidence="6" id="KW-1185">Reference proteome</keyword>
<feature type="repeat" description="TPR" evidence="3">
    <location>
        <begin position="202"/>
        <end position="235"/>
    </location>
</feature>
<dbReference type="STRING" id="156994.SAMN04488028_103179"/>